<dbReference type="AlphaFoldDB" id="A0A2H0KR43"/>
<dbReference type="Proteomes" id="UP000229570">
    <property type="component" value="Unassembled WGS sequence"/>
</dbReference>
<dbReference type="GO" id="GO:0003993">
    <property type="term" value="F:acid phosphatase activity"/>
    <property type="evidence" value="ECO:0007669"/>
    <property type="project" value="InterPro"/>
</dbReference>
<accession>A0A2H0KR43</accession>
<feature type="compositionally biased region" description="Low complexity" evidence="1">
    <location>
        <begin position="194"/>
        <end position="205"/>
    </location>
</feature>
<protein>
    <recommendedName>
        <fullName evidence="2">Purple acid phosphatase N-terminal domain-containing protein</fullName>
    </recommendedName>
</protein>
<dbReference type="InterPro" id="IPR015914">
    <property type="entry name" value="PAPs_N"/>
</dbReference>
<name>A0A2H0KR43_9BACT</name>
<dbReference type="Gene3D" id="2.60.40.380">
    <property type="entry name" value="Purple acid phosphatase-like, N-terminal"/>
    <property type="match status" value="1"/>
</dbReference>
<dbReference type="EMBL" id="PCVL01000001">
    <property type="protein sequence ID" value="PIQ72993.1"/>
    <property type="molecule type" value="Genomic_DNA"/>
</dbReference>
<feature type="domain" description="Purple acid phosphatase N-terminal" evidence="2">
    <location>
        <begin position="104"/>
        <end position="196"/>
    </location>
</feature>
<reference evidence="3 4" key="1">
    <citation type="submission" date="2017-09" db="EMBL/GenBank/DDBJ databases">
        <title>Depth-based differentiation of microbial function through sediment-hosted aquifers and enrichment of novel symbionts in the deep terrestrial subsurface.</title>
        <authorList>
            <person name="Probst A.J."/>
            <person name="Ladd B."/>
            <person name="Jarett J.K."/>
            <person name="Geller-Mcgrath D.E."/>
            <person name="Sieber C.M."/>
            <person name="Emerson J.B."/>
            <person name="Anantharaman K."/>
            <person name="Thomas B.C."/>
            <person name="Malmstrom R."/>
            <person name="Stieglmeier M."/>
            <person name="Klingl A."/>
            <person name="Woyke T."/>
            <person name="Ryan C.M."/>
            <person name="Banfield J.F."/>
        </authorList>
    </citation>
    <scope>NUCLEOTIDE SEQUENCE [LARGE SCALE GENOMIC DNA]</scope>
    <source>
        <strain evidence="3">CG11_big_fil_rev_8_21_14_0_20_35_14</strain>
    </source>
</reference>
<dbReference type="GO" id="GO:0046872">
    <property type="term" value="F:metal ion binding"/>
    <property type="evidence" value="ECO:0007669"/>
    <property type="project" value="InterPro"/>
</dbReference>
<organism evidence="3 4">
    <name type="scientific">Candidatus Roizmanbacteria bacterium CG11_big_fil_rev_8_21_14_0_20_35_14</name>
    <dbReference type="NCBI Taxonomy" id="1974855"/>
    <lineage>
        <taxon>Bacteria</taxon>
        <taxon>Candidatus Roizmaniibacteriota</taxon>
    </lineage>
</organism>
<feature type="region of interest" description="Disordered" evidence="1">
    <location>
        <begin position="182"/>
        <end position="218"/>
    </location>
</feature>
<proteinExistence type="predicted"/>
<dbReference type="SUPFAM" id="SSF49363">
    <property type="entry name" value="Purple acid phosphatase, N-terminal domain"/>
    <property type="match status" value="1"/>
</dbReference>
<dbReference type="Pfam" id="PF17963">
    <property type="entry name" value="Big_9"/>
    <property type="match status" value="1"/>
</dbReference>
<gene>
    <name evidence="3" type="ORF">COV86_00005</name>
</gene>
<comment type="caution">
    <text evidence="3">The sequence shown here is derived from an EMBL/GenBank/DDBJ whole genome shotgun (WGS) entry which is preliminary data.</text>
</comment>
<evidence type="ECO:0000259" key="2">
    <source>
        <dbReference type="Pfam" id="PF16656"/>
    </source>
</evidence>
<dbReference type="InterPro" id="IPR008963">
    <property type="entry name" value="Purple_acid_Pase-like_N"/>
</dbReference>
<evidence type="ECO:0000256" key="1">
    <source>
        <dbReference type="SAM" id="MobiDB-lite"/>
    </source>
</evidence>
<evidence type="ECO:0000313" key="3">
    <source>
        <dbReference type="EMBL" id="PIQ72993.1"/>
    </source>
</evidence>
<sequence>MTYNPVNDAPVANDVSISTNEDTAVEIALSGSDVDGDILTYSIVTSPSHGTLGEISGNKVSYTPTANYNGSDSFTFKANDGTVDSNATTVSITVIPPPVISNQLTSNPSETSITITWTTDNPSTSRVVYDTYDTVSHSVLGAAPNYDYANSTVEDSTKVTSHSVGLTGLTAGTTYYYRTVSHGSPESVGEEQTFKTTSVTTTTSTDGGGGETAVAQPSVCNDQKPGSAPLLLSAVSNGVNSITLNWAKANDPTSYYLVTFGTKPGEQLYGNPNV</sequence>
<dbReference type="Pfam" id="PF16656">
    <property type="entry name" value="Pur_ac_phosph_N"/>
    <property type="match status" value="1"/>
</dbReference>
<evidence type="ECO:0000313" key="4">
    <source>
        <dbReference type="Proteomes" id="UP000229570"/>
    </source>
</evidence>
<dbReference type="Gene3D" id="2.60.40.2810">
    <property type="match status" value="1"/>
</dbReference>
<feature type="non-terminal residue" evidence="3">
    <location>
        <position position="274"/>
    </location>
</feature>